<organism evidence="1 2">
    <name type="scientific">Tersicoccus phoenicis</name>
    <dbReference type="NCBI Taxonomy" id="554083"/>
    <lineage>
        <taxon>Bacteria</taxon>
        <taxon>Bacillati</taxon>
        <taxon>Actinomycetota</taxon>
        <taxon>Actinomycetes</taxon>
        <taxon>Micrococcales</taxon>
        <taxon>Micrococcaceae</taxon>
        <taxon>Tersicoccus</taxon>
    </lineage>
</organism>
<comment type="caution">
    <text evidence="1">The sequence shown here is derived from an EMBL/GenBank/DDBJ whole genome shotgun (WGS) entry which is preliminary data.</text>
</comment>
<dbReference type="RefSeq" id="WP_076704479.1">
    <property type="nucleotide sequence ID" value="NZ_MRDE01000068.1"/>
</dbReference>
<reference evidence="1 2" key="1">
    <citation type="submission" date="2016-12" db="EMBL/GenBank/DDBJ databases">
        <title>Draft genome of Tersicoccus phoenicis 1P05MA.</title>
        <authorList>
            <person name="Nakajima Y."/>
            <person name="Yoshizawa S."/>
            <person name="Nakamura K."/>
            <person name="Ogura Y."/>
            <person name="Hayashi T."/>
            <person name="Kogure K."/>
        </authorList>
    </citation>
    <scope>NUCLEOTIDE SEQUENCE [LARGE SCALE GENOMIC DNA]</scope>
    <source>
        <strain evidence="1 2">1p05MA</strain>
    </source>
</reference>
<evidence type="ECO:0008006" key="3">
    <source>
        <dbReference type="Google" id="ProtNLM"/>
    </source>
</evidence>
<name>A0A1R1L8D1_9MICC</name>
<evidence type="ECO:0000313" key="2">
    <source>
        <dbReference type="Proteomes" id="UP000187085"/>
    </source>
</evidence>
<dbReference type="AlphaFoldDB" id="A0A1R1L8D1"/>
<gene>
    <name evidence="1" type="ORF">BKD30_10360</name>
</gene>
<dbReference type="Proteomes" id="UP000187085">
    <property type="component" value="Unassembled WGS sequence"/>
</dbReference>
<protein>
    <recommendedName>
        <fullName evidence="3">RES domain-containing protein</fullName>
    </recommendedName>
</protein>
<accession>A0A1R1L8D1</accession>
<proteinExistence type="predicted"/>
<dbReference type="STRING" id="554083.BKD30_10360"/>
<keyword evidence="2" id="KW-1185">Reference proteome</keyword>
<sequence length="105" mass="11128">MIPDPPEPFEPEVFTLSAGSPMYRVAGSSRAANAFNPGVGGATRFAFFGDPAIPVLYAAEGEVAAVRETLDLAIDPAYARVFAAGPDLDWLVDLCTPLHVEVLIH</sequence>
<dbReference type="EMBL" id="MRDE01000068">
    <property type="protein sequence ID" value="OMH23784.1"/>
    <property type="molecule type" value="Genomic_DNA"/>
</dbReference>
<evidence type="ECO:0000313" key="1">
    <source>
        <dbReference type="EMBL" id="OMH23784.1"/>
    </source>
</evidence>